<keyword evidence="3" id="KW-1003">Cell membrane</keyword>
<dbReference type="PANTHER" id="PTHR43744">
    <property type="entry name" value="ABC TRANSPORTER PERMEASE PROTEIN MG189-RELATED-RELATED"/>
    <property type="match status" value="1"/>
</dbReference>
<dbReference type="PATRIC" id="fig|292.27.peg.6227"/>
<protein>
    <submittedName>
        <fullName evidence="9">Sugar ABC transporter permease</fullName>
    </submittedName>
</protein>
<evidence type="ECO:0000256" key="1">
    <source>
        <dbReference type="ARBA" id="ARBA00004651"/>
    </source>
</evidence>
<dbReference type="CDD" id="cd06261">
    <property type="entry name" value="TM_PBP2"/>
    <property type="match status" value="1"/>
</dbReference>
<proteinExistence type="inferred from homology"/>
<dbReference type="PROSITE" id="PS50928">
    <property type="entry name" value="ABC_TM1"/>
    <property type="match status" value="1"/>
</dbReference>
<dbReference type="RefSeq" id="WP_048249971.1">
    <property type="nucleotide sequence ID" value="NZ_LDWR01000050.1"/>
</dbReference>
<feature type="transmembrane region" description="Helical" evidence="7">
    <location>
        <begin position="98"/>
        <end position="117"/>
    </location>
</feature>
<organism evidence="9 10">
    <name type="scientific">Burkholderia cepacia</name>
    <name type="common">Pseudomonas cepacia</name>
    <dbReference type="NCBI Taxonomy" id="292"/>
    <lineage>
        <taxon>Bacteria</taxon>
        <taxon>Pseudomonadati</taxon>
        <taxon>Pseudomonadota</taxon>
        <taxon>Betaproteobacteria</taxon>
        <taxon>Burkholderiales</taxon>
        <taxon>Burkholderiaceae</taxon>
        <taxon>Burkholderia</taxon>
        <taxon>Burkholderia cepacia complex</taxon>
    </lineage>
</organism>
<feature type="domain" description="ABC transmembrane type-1" evidence="8">
    <location>
        <begin position="94"/>
        <end position="285"/>
    </location>
</feature>
<comment type="subcellular location">
    <subcellularLocation>
        <location evidence="1 7">Cell membrane</location>
        <topology evidence="1 7">Multi-pass membrane protein</topology>
    </subcellularLocation>
</comment>
<sequence length="300" mass="32902">MNVIRHRFHADRSTAGTSGGGLRAGTLLRRMPGFARLVAAIAIVAIVLLPTIYMVLMSLRTGDDIIARPLGLPDHVFFGNYAAVFTQMNYWRSVANTIGITLAVTLLVALLSSLAAYPLARVKGRLSTAVYIVLTLGLTIPMFVSLTPLYVLFRDLHLLNTYLGVVLAYTVQSLPLGVFFYTSFLKRIPLELEEAAVMDGCSPLQVYWYIVLPLLRPITGTLAMFVTLSVWNDLVYPLLFLTDSSKFTITVAVFRFIGTNDIDPTKLFPAAVMGTLPLLVLFFLLQRRIVAGITAGAVKG</sequence>
<keyword evidence="5 7" id="KW-1133">Transmembrane helix</keyword>
<evidence type="ECO:0000256" key="4">
    <source>
        <dbReference type="ARBA" id="ARBA00022692"/>
    </source>
</evidence>
<dbReference type="SUPFAM" id="SSF161098">
    <property type="entry name" value="MetI-like"/>
    <property type="match status" value="1"/>
</dbReference>
<feature type="transmembrane region" description="Helical" evidence="7">
    <location>
        <begin position="159"/>
        <end position="185"/>
    </location>
</feature>
<dbReference type="Gene3D" id="1.10.3720.10">
    <property type="entry name" value="MetI-like"/>
    <property type="match status" value="1"/>
</dbReference>
<dbReference type="GO" id="GO:0005886">
    <property type="term" value="C:plasma membrane"/>
    <property type="evidence" value="ECO:0007669"/>
    <property type="project" value="UniProtKB-SubCell"/>
</dbReference>
<evidence type="ECO:0000313" key="10">
    <source>
        <dbReference type="Proteomes" id="UP000036338"/>
    </source>
</evidence>
<evidence type="ECO:0000256" key="6">
    <source>
        <dbReference type="ARBA" id="ARBA00023136"/>
    </source>
</evidence>
<dbReference type="EMBL" id="LDWR01000050">
    <property type="protein sequence ID" value="KML49346.1"/>
    <property type="molecule type" value="Genomic_DNA"/>
</dbReference>
<evidence type="ECO:0000256" key="2">
    <source>
        <dbReference type="ARBA" id="ARBA00022448"/>
    </source>
</evidence>
<comment type="caution">
    <text evidence="9">The sequence shown here is derived from an EMBL/GenBank/DDBJ whole genome shotgun (WGS) entry which is preliminary data.</text>
</comment>
<reference evidence="9 10" key="1">
    <citation type="submission" date="2015-05" db="EMBL/GenBank/DDBJ databases">
        <title>Draft genome of Burkholderia cepacia LK29.</title>
        <authorList>
            <person name="Chan X.Y."/>
        </authorList>
    </citation>
    <scope>NUCLEOTIDE SEQUENCE [LARGE SCALE GENOMIC DNA]</scope>
    <source>
        <strain evidence="9 10">LK29</strain>
    </source>
</reference>
<dbReference type="Pfam" id="PF00528">
    <property type="entry name" value="BPD_transp_1"/>
    <property type="match status" value="1"/>
</dbReference>
<evidence type="ECO:0000256" key="5">
    <source>
        <dbReference type="ARBA" id="ARBA00022989"/>
    </source>
</evidence>
<feature type="transmembrane region" description="Helical" evidence="7">
    <location>
        <begin position="33"/>
        <end position="56"/>
    </location>
</feature>
<evidence type="ECO:0000256" key="3">
    <source>
        <dbReference type="ARBA" id="ARBA00022475"/>
    </source>
</evidence>
<feature type="transmembrane region" description="Helical" evidence="7">
    <location>
        <begin position="206"/>
        <end position="231"/>
    </location>
</feature>
<feature type="transmembrane region" description="Helical" evidence="7">
    <location>
        <begin position="267"/>
        <end position="285"/>
    </location>
</feature>
<keyword evidence="2 7" id="KW-0813">Transport</keyword>
<name>A0A0J5ZG92_BURCE</name>
<gene>
    <name evidence="9" type="ORF">VL15_28215</name>
</gene>
<dbReference type="InterPro" id="IPR035906">
    <property type="entry name" value="MetI-like_sf"/>
</dbReference>
<accession>A0A0J5ZG92</accession>
<feature type="transmembrane region" description="Helical" evidence="7">
    <location>
        <begin position="129"/>
        <end position="153"/>
    </location>
</feature>
<dbReference type="InterPro" id="IPR000515">
    <property type="entry name" value="MetI-like"/>
</dbReference>
<dbReference type="Proteomes" id="UP000036338">
    <property type="component" value="Unassembled WGS sequence"/>
</dbReference>
<dbReference type="AlphaFoldDB" id="A0A0J5ZG92"/>
<dbReference type="PANTHER" id="PTHR43744:SF12">
    <property type="entry name" value="ABC TRANSPORTER PERMEASE PROTEIN MG189-RELATED"/>
    <property type="match status" value="1"/>
</dbReference>
<evidence type="ECO:0000259" key="8">
    <source>
        <dbReference type="PROSITE" id="PS50928"/>
    </source>
</evidence>
<comment type="similarity">
    <text evidence="7">Belongs to the binding-protein-dependent transport system permease family.</text>
</comment>
<dbReference type="GO" id="GO:0055085">
    <property type="term" value="P:transmembrane transport"/>
    <property type="evidence" value="ECO:0007669"/>
    <property type="project" value="InterPro"/>
</dbReference>
<evidence type="ECO:0000256" key="7">
    <source>
        <dbReference type="RuleBase" id="RU363032"/>
    </source>
</evidence>
<evidence type="ECO:0000313" key="9">
    <source>
        <dbReference type="EMBL" id="KML49346.1"/>
    </source>
</evidence>
<keyword evidence="6 7" id="KW-0472">Membrane</keyword>
<keyword evidence="4 7" id="KW-0812">Transmembrane</keyword>